<feature type="coiled-coil region" evidence="2">
    <location>
        <begin position="6"/>
        <end position="54"/>
    </location>
</feature>
<keyword evidence="3" id="KW-1133">Transmembrane helix</keyword>
<dbReference type="SMART" id="SM00382">
    <property type="entry name" value="AAA"/>
    <property type="match status" value="1"/>
</dbReference>
<keyword evidence="3" id="KW-0812">Transmembrane</keyword>
<dbReference type="RefSeq" id="WP_304515364.1">
    <property type="nucleotide sequence ID" value="NZ_JAOSID010000005.1"/>
</dbReference>
<feature type="domain" description="AAA+ ATPase" evidence="4">
    <location>
        <begin position="152"/>
        <end position="287"/>
    </location>
</feature>
<keyword evidence="3" id="KW-0472">Membrane</keyword>
<keyword evidence="1" id="KW-0067">ATP-binding</keyword>
<reference evidence="5 6" key="1">
    <citation type="journal article" date="2023" name="Int. J. Syst. Evol. Microbiol.">
        <title>The observation of taxonomic boundaries for the 16SrII and 16SrXXV phytoplasmas using genome-based delimitation.</title>
        <authorList>
            <person name="Rodrigues Jardim B."/>
            <person name="Tran-Nguyen L.T.T."/>
            <person name="Gambley C."/>
            <person name="Al-Sadi A.M."/>
            <person name="Al-Subhi A.M."/>
            <person name="Foissac X."/>
            <person name="Salar P."/>
            <person name="Cai H."/>
            <person name="Yang J.Y."/>
            <person name="Davis R."/>
            <person name="Jones L."/>
            <person name="Rodoni B."/>
            <person name="Constable F.E."/>
        </authorList>
    </citation>
    <scope>NUCLEOTIDE SEQUENCE [LARGE SCALE GENOMIC DNA]</scope>
    <source>
        <strain evidence="5">BAWM-155c</strain>
    </source>
</reference>
<dbReference type="EMBL" id="JAOSID010000005">
    <property type="protein sequence ID" value="MDO8168159.1"/>
    <property type="molecule type" value="Genomic_DNA"/>
</dbReference>
<keyword evidence="6" id="KW-1185">Reference proteome</keyword>
<evidence type="ECO:0000313" key="5">
    <source>
        <dbReference type="EMBL" id="MDO8168159.1"/>
    </source>
</evidence>
<comment type="similarity">
    <text evidence="1">Belongs to the AAA ATPase family.</text>
</comment>
<organism evidence="5 6">
    <name type="scientific">Candidatus Phytoplasma melaleucae</name>
    <dbReference type="NCBI Taxonomy" id="2982630"/>
    <lineage>
        <taxon>Bacteria</taxon>
        <taxon>Bacillati</taxon>
        <taxon>Mycoplasmatota</taxon>
        <taxon>Mollicutes</taxon>
        <taxon>Acholeplasmatales</taxon>
        <taxon>Acholeplasmataceae</taxon>
        <taxon>Candidatus Phytoplasma</taxon>
    </lineage>
</organism>
<evidence type="ECO:0000313" key="6">
    <source>
        <dbReference type="Proteomes" id="UP001172036"/>
    </source>
</evidence>
<dbReference type="InterPro" id="IPR027417">
    <property type="entry name" value="P-loop_NTPase"/>
</dbReference>
<dbReference type="InterPro" id="IPR003593">
    <property type="entry name" value="AAA+_ATPase"/>
</dbReference>
<feature type="transmembrane region" description="Helical" evidence="3">
    <location>
        <begin position="868"/>
        <end position="886"/>
    </location>
</feature>
<evidence type="ECO:0000259" key="4">
    <source>
        <dbReference type="SMART" id="SM00382"/>
    </source>
</evidence>
<dbReference type="InterPro" id="IPR003960">
    <property type="entry name" value="ATPase_AAA_CS"/>
</dbReference>
<evidence type="ECO:0000256" key="2">
    <source>
        <dbReference type="SAM" id="Coils"/>
    </source>
</evidence>
<comment type="caution">
    <text evidence="5">The sequence shown here is derived from an EMBL/GenBank/DDBJ whole genome shotgun (WGS) entry which is preliminary data.</text>
</comment>
<dbReference type="Gene3D" id="3.40.50.300">
    <property type="entry name" value="P-loop containing nucleotide triphosphate hydrolases"/>
    <property type="match status" value="1"/>
</dbReference>
<evidence type="ECO:0000256" key="3">
    <source>
        <dbReference type="SAM" id="Phobius"/>
    </source>
</evidence>
<keyword evidence="1" id="KW-0547">Nucleotide-binding</keyword>
<dbReference type="PANTHER" id="PTHR23076">
    <property type="entry name" value="METALLOPROTEASE M41 FTSH"/>
    <property type="match status" value="1"/>
</dbReference>
<dbReference type="PANTHER" id="PTHR23076:SF97">
    <property type="entry name" value="ATP-DEPENDENT ZINC METALLOPROTEASE YME1L1"/>
    <property type="match status" value="1"/>
</dbReference>
<feature type="non-terminal residue" evidence="5">
    <location>
        <position position="1"/>
    </location>
</feature>
<keyword evidence="2" id="KW-0175">Coiled coil</keyword>
<name>A0ABT9DFE1_9MOLU</name>
<dbReference type="SUPFAM" id="SSF52540">
    <property type="entry name" value="P-loop containing nucleoside triphosphate hydrolases"/>
    <property type="match status" value="1"/>
</dbReference>
<proteinExistence type="inferred from homology"/>
<dbReference type="Proteomes" id="UP001172036">
    <property type="component" value="Unassembled WGS sequence"/>
</dbReference>
<sequence length="896" mass="106622">MNAESKRQLQTILTDHQRKLQATQTEFDSLQRDYQQAQQDIVEEENKIKLQNEAIKVIDKFADKFVNVLEDIQQKHSDSLNQISSRVIDVLDKNEKQKMKETTPISRFLKNTEDMPSFKDVIGMETEIEQLKDSLEYLKNIKEYKKMGINKMPKGILLYGPPGTGKTYLAEAFAKESGLPVFALTSADFSKTYVGESPKLIQDLFDAARKNSPSIILIDECESVFRSRNHNFLISDHGNIISAFLSQIEGIHTDKKKPVFIIGTTNFKDQIDESILSRFNRHIKVNFWNQKGIKKFLETKALSYKLDIEAYQYLVNDLSKIIAYSDNDLLKTPRRMIELLDQASIIARRKHDHVNILLEDLHLAFNRISQSSMPTNWDLHTHRKKNWKELVNFKEYKQIEIKHLFKDSHFQGEERKYFNAIRNKHNMLGQVVYNKHSDNEIQNININEYKSNIKKTFNTENPFPSELLGFYFQDNQDEYNYNNNKKRLEPENVESLEDVLNTGIKVTKKIYFMWDLLKQHENQKTFYQLLEKYLLQFPFLVQESTFGEVILIVSQNIENNELEIEQSIIKFIDEIKEKLIGEIIDEISFSSIKNEILNFDIKKVINDKIEKLWKRKDILSLEVLKSETIHEVKNYLEQYLDELLQNKIKEELSKISFNPKIFSAKQIYKIKKDFKQKIHHDLLSFIVPLKQHHIELDEQIQNKINEYKLEYFHIDRNIYKGIWKEKIYSKLKINLPHFEKEKLDQLILQKTVKTLFFTDYNIDEIIHNLQQDIDKYTEKFWNDLNHKISNMTNQYILMENNWNPTLDHGIIQWINKAAFLIAEKEVKRDNATEKSIEEAVYSFIQNYKINNQKIDPWFYITYIFKKNIYKITLYLILLFIVWNMFFKIKKQKSNTF</sequence>
<dbReference type="InterPro" id="IPR003959">
    <property type="entry name" value="ATPase_AAA_core"/>
</dbReference>
<evidence type="ECO:0000256" key="1">
    <source>
        <dbReference type="RuleBase" id="RU003651"/>
    </source>
</evidence>
<gene>
    <name evidence="5" type="ORF">OC680_01540</name>
</gene>
<dbReference type="PROSITE" id="PS00674">
    <property type="entry name" value="AAA"/>
    <property type="match status" value="1"/>
</dbReference>
<accession>A0ABT9DFE1</accession>
<protein>
    <submittedName>
        <fullName evidence="5">AAA family ATPase</fullName>
    </submittedName>
</protein>
<dbReference type="Pfam" id="PF00004">
    <property type="entry name" value="AAA"/>
    <property type="match status" value="1"/>
</dbReference>